<organism evidence="2">
    <name type="scientific">Gaeumannomyces tritici (strain R3-111a-1)</name>
    <name type="common">Wheat and barley take-all root rot fungus</name>
    <name type="synonym">Gaeumannomyces graminis var. tritici</name>
    <dbReference type="NCBI Taxonomy" id="644352"/>
    <lineage>
        <taxon>Eukaryota</taxon>
        <taxon>Fungi</taxon>
        <taxon>Dikarya</taxon>
        <taxon>Ascomycota</taxon>
        <taxon>Pezizomycotina</taxon>
        <taxon>Sordariomycetes</taxon>
        <taxon>Sordariomycetidae</taxon>
        <taxon>Magnaporthales</taxon>
        <taxon>Magnaporthaceae</taxon>
        <taxon>Gaeumannomyces</taxon>
    </lineage>
</organism>
<feature type="compositionally biased region" description="Basic residues" evidence="1">
    <location>
        <begin position="20"/>
        <end position="32"/>
    </location>
</feature>
<dbReference type="HOGENOM" id="CLU_2277686_0_0_1"/>
<evidence type="ECO:0000256" key="1">
    <source>
        <dbReference type="SAM" id="MobiDB-lite"/>
    </source>
</evidence>
<name>J3P0K3_GAET3</name>
<proteinExistence type="predicted"/>
<dbReference type="GeneID" id="20347506"/>
<dbReference type="EMBL" id="GL385397">
    <property type="protein sequence ID" value="EJT77136.1"/>
    <property type="molecule type" value="Genomic_DNA"/>
</dbReference>
<reference evidence="3" key="4">
    <citation type="journal article" date="2015" name="G3 (Bethesda)">
        <title>Genome sequences of three phytopathogenic species of the Magnaporthaceae family of fungi.</title>
        <authorList>
            <person name="Okagaki L.H."/>
            <person name="Nunes C.C."/>
            <person name="Sailsbery J."/>
            <person name="Clay B."/>
            <person name="Brown D."/>
            <person name="John T."/>
            <person name="Oh Y."/>
            <person name="Young N."/>
            <person name="Fitzgerald M."/>
            <person name="Haas B.J."/>
            <person name="Zeng Q."/>
            <person name="Young S."/>
            <person name="Adiconis X."/>
            <person name="Fan L."/>
            <person name="Levin J.Z."/>
            <person name="Mitchell T.K."/>
            <person name="Okubara P.A."/>
            <person name="Farman M.L."/>
            <person name="Kohn L.M."/>
            <person name="Birren B."/>
            <person name="Ma L.-J."/>
            <person name="Dean R.A."/>
        </authorList>
    </citation>
    <scope>NUCLEOTIDE SEQUENCE</scope>
    <source>
        <strain evidence="3">R3-111a-1</strain>
    </source>
</reference>
<feature type="compositionally biased region" description="Basic and acidic residues" evidence="1">
    <location>
        <begin position="8"/>
        <end position="19"/>
    </location>
</feature>
<protein>
    <submittedName>
        <fullName evidence="2 3">Uncharacterized protein</fullName>
    </submittedName>
</protein>
<dbReference type="Proteomes" id="UP000006039">
    <property type="component" value="Unassembled WGS sequence"/>
</dbReference>
<evidence type="ECO:0000313" key="2">
    <source>
        <dbReference type="EMBL" id="EJT77136.1"/>
    </source>
</evidence>
<evidence type="ECO:0000313" key="3">
    <source>
        <dbReference type="EnsemblFungi" id="EJT77136"/>
    </source>
</evidence>
<reference evidence="2" key="3">
    <citation type="submission" date="2010-09" db="EMBL/GenBank/DDBJ databases">
        <title>Annotation of Gaeumannomyces graminis var. tritici R3-111a-1.</title>
        <authorList>
            <consortium name="The Broad Institute Genome Sequencing Platform"/>
            <person name="Ma L.-J."/>
            <person name="Dead R."/>
            <person name="Young S.K."/>
            <person name="Zeng Q."/>
            <person name="Gargeya S."/>
            <person name="Fitzgerald M."/>
            <person name="Haas B."/>
            <person name="Abouelleil A."/>
            <person name="Alvarado L."/>
            <person name="Arachchi H.M."/>
            <person name="Berlin A."/>
            <person name="Brown A."/>
            <person name="Chapman S.B."/>
            <person name="Chen Z."/>
            <person name="Dunbar C."/>
            <person name="Freedman E."/>
            <person name="Gearin G."/>
            <person name="Gellesch M."/>
            <person name="Goldberg J."/>
            <person name="Griggs A."/>
            <person name="Gujja S."/>
            <person name="Heiman D."/>
            <person name="Howarth C."/>
            <person name="Larson L."/>
            <person name="Lui A."/>
            <person name="MacDonald P.J.P."/>
            <person name="Mehta T."/>
            <person name="Montmayeur A."/>
            <person name="Murphy C."/>
            <person name="Neiman D."/>
            <person name="Pearson M."/>
            <person name="Priest M."/>
            <person name="Roberts A."/>
            <person name="Saif S."/>
            <person name="Shea T."/>
            <person name="Shenoy N."/>
            <person name="Sisk P."/>
            <person name="Stolte C."/>
            <person name="Sykes S."/>
            <person name="Yandava C."/>
            <person name="Wortman J."/>
            <person name="Nusbaum C."/>
            <person name="Birren B."/>
        </authorList>
    </citation>
    <scope>NUCLEOTIDE SEQUENCE</scope>
    <source>
        <strain evidence="2">R3-111a-1</strain>
    </source>
</reference>
<dbReference type="AlphaFoldDB" id="J3P0K3"/>
<gene>
    <name evidence="3" type="primary">20347506</name>
    <name evidence="2" type="ORF">GGTG_07048</name>
</gene>
<reference evidence="3" key="5">
    <citation type="submission" date="2018-04" db="UniProtKB">
        <authorList>
            <consortium name="EnsemblFungi"/>
        </authorList>
    </citation>
    <scope>IDENTIFICATION</scope>
    <source>
        <strain evidence="3">R3-111a-1</strain>
    </source>
</reference>
<sequence length="102" mass="10921">MSGLGEGGGREKKDEEAKKERRRWGSRKRRRSVLGQPTPHGLDFGVFVWVKQQFSSNLAAAAAAAAGGVGAQHGSSCRAFLKCFPAITGCVGGRTCPREIFE</sequence>
<dbReference type="RefSeq" id="XP_009223136.1">
    <property type="nucleotide sequence ID" value="XM_009224872.1"/>
</dbReference>
<feature type="region of interest" description="Disordered" evidence="1">
    <location>
        <begin position="1"/>
        <end position="39"/>
    </location>
</feature>
<reference evidence="2" key="2">
    <citation type="submission" date="2010-07" db="EMBL/GenBank/DDBJ databases">
        <authorList>
            <consortium name="The Broad Institute Genome Sequencing Platform"/>
            <consortium name="Broad Institute Genome Sequencing Center for Infectious Disease"/>
            <person name="Ma L.-J."/>
            <person name="Dead R."/>
            <person name="Young S."/>
            <person name="Zeng Q."/>
            <person name="Koehrsen M."/>
            <person name="Alvarado L."/>
            <person name="Berlin A."/>
            <person name="Chapman S.B."/>
            <person name="Chen Z."/>
            <person name="Freedman E."/>
            <person name="Gellesch M."/>
            <person name="Goldberg J."/>
            <person name="Griggs A."/>
            <person name="Gujja S."/>
            <person name="Heilman E.R."/>
            <person name="Heiman D."/>
            <person name="Hepburn T."/>
            <person name="Howarth C."/>
            <person name="Jen D."/>
            <person name="Larson L."/>
            <person name="Mehta T."/>
            <person name="Neiman D."/>
            <person name="Pearson M."/>
            <person name="Roberts A."/>
            <person name="Saif S."/>
            <person name="Shea T."/>
            <person name="Shenoy N."/>
            <person name="Sisk P."/>
            <person name="Stolte C."/>
            <person name="Sykes S."/>
            <person name="Walk T."/>
            <person name="White J."/>
            <person name="Yandava C."/>
            <person name="Haas B."/>
            <person name="Nusbaum C."/>
            <person name="Birren B."/>
        </authorList>
    </citation>
    <scope>NUCLEOTIDE SEQUENCE</scope>
    <source>
        <strain evidence="2">R3-111a-1</strain>
    </source>
</reference>
<reference evidence="4" key="1">
    <citation type="submission" date="2010-07" db="EMBL/GenBank/DDBJ databases">
        <title>The genome sequence of Gaeumannomyces graminis var. tritici strain R3-111a-1.</title>
        <authorList>
            <consortium name="The Broad Institute Genome Sequencing Platform"/>
            <person name="Ma L.-J."/>
            <person name="Dead R."/>
            <person name="Young S."/>
            <person name="Zeng Q."/>
            <person name="Koehrsen M."/>
            <person name="Alvarado L."/>
            <person name="Berlin A."/>
            <person name="Chapman S.B."/>
            <person name="Chen Z."/>
            <person name="Freedman E."/>
            <person name="Gellesch M."/>
            <person name="Goldberg J."/>
            <person name="Griggs A."/>
            <person name="Gujja S."/>
            <person name="Heilman E.R."/>
            <person name="Heiman D."/>
            <person name="Hepburn T."/>
            <person name="Howarth C."/>
            <person name="Jen D."/>
            <person name="Larson L."/>
            <person name="Mehta T."/>
            <person name="Neiman D."/>
            <person name="Pearson M."/>
            <person name="Roberts A."/>
            <person name="Saif S."/>
            <person name="Shea T."/>
            <person name="Shenoy N."/>
            <person name="Sisk P."/>
            <person name="Stolte C."/>
            <person name="Sykes S."/>
            <person name="Walk T."/>
            <person name="White J."/>
            <person name="Yandava C."/>
            <person name="Haas B."/>
            <person name="Nusbaum C."/>
            <person name="Birren B."/>
        </authorList>
    </citation>
    <scope>NUCLEOTIDE SEQUENCE [LARGE SCALE GENOMIC DNA]</scope>
    <source>
        <strain evidence="4">R3-111a-1</strain>
    </source>
</reference>
<dbReference type="VEuPathDB" id="FungiDB:GGTG_07048"/>
<accession>J3P0K3</accession>
<dbReference type="EnsemblFungi" id="EJT77136">
    <property type="protein sequence ID" value="EJT77136"/>
    <property type="gene ID" value="GGTG_07048"/>
</dbReference>
<evidence type="ECO:0000313" key="4">
    <source>
        <dbReference type="Proteomes" id="UP000006039"/>
    </source>
</evidence>
<keyword evidence="4" id="KW-1185">Reference proteome</keyword>